<evidence type="ECO:0000259" key="2">
    <source>
        <dbReference type="PROSITE" id="PS50112"/>
    </source>
</evidence>
<dbReference type="InterPro" id="IPR036890">
    <property type="entry name" value="HATPase_C_sf"/>
</dbReference>
<dbReference type="RefSeq" id="WP_345658736.1">
    <property type="nucleotide sequence ID" value="NZ_BAABKB010000071.1"/>
</dbReference>
<dbReference type="SMART" id="SM00091">
    <property type="entry name" value="PAS"/>
    <property type="match status" value="2"/>
</dbReference>
<dbReference type="SMART" id="SM00331">
    <property type="entry name" value="PP2C_SIG"/>
    <property type="match status" value="1"/>
</dbReference>
<dbReference type="InterPro" id="IPR000014">
    <property type="entry name" value="PAS"/>
</dbReference>
<protein>
    <submittedName>
        <fullName evidence="3">SpoIIE family protein phosphatase</fullName>
    </submittedName>
</protein>
<dbReference type="PANTHER" id="PTHR43156">
    <property type="entry name" value="STAGE II SPORULATION PROTEIN E-RELATED"/>
    <property type="match status" value="1"/>
</dbReference>
<organism evidence="3 4">
    <name type="scientific">Streptomyces siamensis</name>
    <dbReference type="NCBI Taxonomy" id="1274986"/>
    <lineage>
        <taxon>Bacteria</taxon>
        <taxon>Bacillati</taxon>
        <taxon>Actinomycetota</taxon>
        <taxon>Actinomycetes</taxon>
        <taxon>Kitasatosporales</taxon>
        <taxon>Streptomycetaceae</taxon>
        <taxon>Streptomyces</taxon>
    </lineage>
</organism>
<dbReference type="Gene3D" id="3.30.450.20">
    <property type="entry name" value="PAS domain"/>
    <property type="match status" value="2"/>
</dbReference>
<dbReference type="Pfam" id="PF00989">
    <property type="entry name" value="PAS"/>
    <property type="match status" value="1"/>
</dbReference>
<name>A0ABP9JR50_9ACTN</name>
<dbReference type="InterPro" id="IPR013656">
    <property type="entry name" value="PAS_4"/>
</dbReference>
<keyword evidence="1" id="KW-0378">Hydrolase</keyword>
<dbReference type="SUPFAM" id="SSF55781">
    <property type="entry name" value="GAF domain-like"/>
    <property type="match status" value="1"/>
</dbReference>
<dbReference type="PANTHER" id="PTHR43156:SF2">
    <property type="entry name" value="STAGE II SPORULATION PROTEIN E"/>
    <property type="match status" value="1"/>
</dbReference>
<evidence type="ECO:0000313" key="3">
    <source>
        <dbReference type="EMBL" id="GAA5039583.1"/>
    </source>
</evidence>
<dbReference type="EMBL" id="BAABKB010000071">
    <property type="protein sequence ID" value="GAA5039583.1"/>
    <property type="molecule type" value="Genomic_DNA"/>
</dbReference>
<dbReference type="InterPro" id="IPR036457">
    <property type="entry name" value="PPM-type-like_dom_sf"/>
</dbReference>
<dbReference type="SUPFAM" id="SSF81606">
    <property type="entry name" value="PP2C-like"/>
    <property type="match status" value="1"/>
</dbReference>
<dbReference type="InterPro" id="IPR052016">
    <property type="entry name" value="Bact_Sigma-Reg"/>
</dbReference>
<feature type="domain" description="PAS" evidence="2">
    <location>
        <begin position="22"/>
        <end position="49"/>
    </location>
</feature>
<dbReference type="SUPFAM" id="SSF55874">
    <property type="entry name" value="ATPase domain of HSP90 chaperone/DNA topoisomerase II/histidine kinase"/>
    <property type="match status" value="1"/>
</dbReference>
<gene>
    <name evidence="3" type="ORF">GCM10023335_89090</name>
</gene>
<dbReference type="Pfam" id="PF08448">
    <property type="entry name" value="PAS_4"/>
    <property type="match status" value="1"/>
</dbReference>
<dbReference type="PROSITE" id="PS50112">
    <property type="entry name" value="PAS"/>
    <property type="match status" value="1"/>
</dbReference>
<reference evidence="4" key="1">
    <citation type="journal article" date="2019" name="Int. J. Syst. Evol. Microbiol.">
        <title>The Global Catalogue of Microorganisms (GCM) 10K type strain sequencing project: providing services to taxonomists for standard genome sequencing and annotation.</title>
        <authorList>
            <consortium name="The Broad Institute Genomics Platform"/>
            <consortium name="The Broad Institute Genome Sequencing Center for Infectious Disease"/>
            <person name="Wu L."/>
            <person name="Ma J."/>
        </authorList>
    </citation>
    <scope>NUCLEOTIDE SEQUENCE [LARGE SCALE GENOMIC DNA]</scope>
    <source>
        <strain evidence="4">JCM 18409</strain>
    </source>
</reference>
<dbReference type="InterPro" id="IPR035965">
    <property type="entry name" value="PAS-like_dom_sf"/>
</dbReference>
<dbReference type="CDD" id="cd00130">
    <property type="entry name" value="PAS"/>
    <property type="match status" value="1"/>
</dbReference>
<dbReference type="Pfam" id="PF07228">
    <property type="entry name" value="SpoIIE"/>
    <property type="match status" value="1"/>
</dbReference>
<comment type="caution">
    <text evidence="3">The sequence shown here is derived from an EMBL/GenBank/DDBJ whole genome shotgun (WGS) entry which is preliminary data.</text>
</comment>
<dbReference type="Gene3D" id="3.60.40.10">
    <property type="entry name" value="PPM-type phosphatase domain"/>
    <property type="match status" value="1"/>
</dbReference>
<dbReference type="InterPro" id="IPR003594">
    <property type="entry name" value="HATPase_dom"/>
</dbReference>
<dbReference type="Gene3D" id="3.30.450.40">
    <property type="match status" value="1"/>
</dbReference>
<dbReference type="Gene3D" id="3.30.565.10">
    <property type="entry name" value="Histidine kinase-like ATPase, C-terminal domain"/>
    <property type="match status" value="1"/>
</dbReference>
<dbReference type="Proteomes" id="UP001501759">
    <property type="component" value="Unassembled WGS sequence"/>
</dbReference>
<sequence length="800" mass="85420">MHGFSPGAEEQVFAFAGIATAVLDDRGTVVRWSDAAAELLGRTAEEVCGHPVRALLTHECPGAAGDAGMPAAGRALLRHRSGASIDVTFRVLRTEPAAESLVLVAPTQQVTHWEQGASVLRALLSQDRVGVGMHDVDLSVVWTNISSEMFGGAALSRGGRLRDVMSVADAEAVEAALRHVLDTGEPLIRKSLRMRSRQDPERTLALSLSAFRVEDAQKAPAGVVTMVTDAPDQQRARHRLDVLHEAADRIGRSLDVTRTAQDLMDVLVPGFGDVGWVELADAVIDGDEPPKTIGGGDLHLRRAAMASVHASDAAALLQPGETVPRLPFTLELGEVQQGRPVLLDPEKVTVVLGDPTHQRLFLPARGHSGIWAPLFARGLILGAVTVWRTEQQDPFEQDDADLMAEVASRAALSVDNARRYTREHRVALTLQRRLLPSATTDTAAAETTGVYLPASGGAGISGDWYDVIPLPSFRVALVVGDVVGHGLNAAAAMGGLRTAVRTLADLELDPTELLTHLDDLVQRISDDTDAESLVGATCLYVVYDPVTRRCAVAGAGHPPPVVIGPDGTTEVVPVRPGPPLGVGGMPFECVSVELEPGSILALYTDGLIERDDGDVDAGLRWLTENLAAAYDPDRPLDDMGRALLAGLGDAPPRDDIALLLARTRAVPERSSASWEFAADPAVVAEARQAATRQLAAWGLDQAAFATELIVSELVTNAVRYAGGPIGLRLIRDDVLVCEVTDPSNTQPRLRRARWTDEGGRGLFLVAQLSNRWGSRYGRNGKTIWVEQSLVPDTIDFAALM</sequence>
<dbReference type="SUPFAM" id="SSF55785">
    <property type="entry name" value="PYP-like sensor domain (PAS domain)"/>
    <property type="match status" value="2"/>
</dbReference>
<dbReference type="InterPro" id="IPR001932">
    <property type="entry name" value="PPM-type_phosphatase-like_dom"/>
</dbReference>
<dbReference type="InterPro" id="IPR013767">
    <property type="entry name" value="PAS_fold"/>
</dbReference>
<evidence type="ECO:0000256" key="1">
    <source>
        <dbReference type="ARBA" id="ARBA00022801"/>
    </source>
</evidence>
<accession>A0ABP9JR50</accession>
<keyword evidence="4" id="KW-1185">Reference proteome</keyword>
<evidence type="ECO:0000313" key="4">
    <source>
        <dbReference type="Proteomes" id="UP001501759"/>
    </source>
</evidence>
<dbReference type="Pfam" id="PF13581">
    <property type="entry name" value="HATPase_c_2"/>
    <property type="match status" value="1"/>
</dbReference>
<dbReference type="InterPro" id="IPR029016">
    <property type="entry name" value="GAF-like_dom_sf"/>
</dbReference>
<proteinExistence type="predicted"/>
<dbReference type="CDD" id="cd16936">
    <property type="entry name" value="HATPase_RsbW-like"/>
    <property type="match status" value="1"/>
</dbReference>